<name>A0AAE3QYA1_9BACT</name>
<comment type="caution">
    <text evidence="1">The sequence shown here is derived from an EMBL/GenBank/DDBJ whole genome shotgun (WGS) entry which is preliminary data.</text>
</comment>
<evidence type="ECO:0000313" key="2">
    <source>
        <dbReference type="Proteomes" id="UP001241110"/>
    </source>
</evidence>
<dbReference type="Proteomes" id="UP001241110">
    <property type="component" value="Unassembled WGS sequence"/>
</dbReference>
<evidence type="ECO:0000313" key="1">
    <source>
        <dbReference type="EMBL" id="MDJ1485456.1"/>
    </source>
</evidence>
<proteinExistence type="predicted"/>
<accession>A0AAE3QYA1</accession>
<dbReference type="AlphaFoldDB" id="A0AAE3QYA1"/>
<dbReference type="PROSITE" id="PS51257">
    <property type="entry name" value="PROKAR_LIPOPROTEIN"/>
    <property type="match status" value="1"/>
</dbReference>
<sequence length="241" mass="27666">MKTSLIAFGLLIIFSSCGELESSQTQTLFDKPQPADVKNTTELGKKIQGTYMNQKIHISQDSSGFYSDTTFLQVYSNSILSVSRFFLKQHRRDLDLPDSVKKLNNTALLSYITKEEGLTKAYFVADTLFCFTQISDTILKLSAPTILRYYKGSYFINTPVEPSGWEVMRLTPKKNYLLVSYLYAEDSITTNIEQITPVKVTTYEQDSSSYTFTSINPSRKEFKKLIKEDLFTTEKVYRKIR</sequence>
<protein>
    <recommendedName>
        <fullName evidence="3">Lipoprotein</fullName>
    </recommendedName>
</protein>
<dbReference type="RefSeq" id="WP_313988052.1">
    <property type="nucleotide sequence ID" value="NZ_JASJOS010000020.1"/>
</dbReference>
<reference evidence="1" key="1">
    <citation type="submission" date="2023-05" db="EMBL/GenBank/DDBJ databases">
        <authorList>
            <person name="Zhang X."/>
        </authorList>
    </citation>
    <scope>NUCLEOTIDE SEQUENCE</scope>
    <source>
        <strain evidence="1">YF14B1</strain>
    </source>
</reference>
<gene>
    <name evidence="1" type="ORF">QNI16_33505</name>
</gene>
<organism evidence="1 2">
    <name type="scientific">Xanthocytophaga flava</name>
    <dbReference type="NCBI Taxonomy" id="3048013"/>
    <lineage>
        <taxon>Bacteria</taxon>
        <taxon>Pseudomonadati</taxon>
        <taxon>Bacteroidota</taxon>
        <taxon>Cytophagia</taxon>
        <taxon>Cytophagales</taxon>
        <taxon>Rhodocytophagaceae</taxon>
        <taxon>Xanthocytophaga</taxon>
    </lineage>
</organism>
<dbReference type="EMBL" id="JASJOS010000020">
    <property type="protein sequence ID" value="MDJ1485456.1"/>
    <property type="molecule type" value="Genomic_DNA"/>
</dbReference>
<evidence type="ECO:0008006" key="3">
    <source>
        <dbReference type="Google" id="ProtNLM"/>
    </source>
</evidence>